<dbReference type="InterPro" id="IPR030374">
    <property type="entry name" value="PABS"/>
</dbReference>
<evidence type="ECO:0000256" key="5">
    <source>
        <dbReference type="HAMAP-Rule" id="MF_00198"/>
    </source>
</evidence>
<keyword evidence="4 5" id="KW-0620">Polyamine biosynthesis</keyword>
<proteinExistence type="inferred from homology"/>
<feature type="active site" description="Proton acceptor" evidence="5 6">
    <location>
        <position position="154"/>
    </location>
</feature>
<dbReference type="NCBIfam" id="NF002010">
    <property type="entry name" value="PRK00811.1"/>
    <property type="match status" value="1"/>
</dbReference>
<dbReference type="EMBL" id="UIGB01000001">
    <property type="protein sequence ID" value="SUU85197.1"/>
    <property type="molecule type" value="Genomic_DNA"/>
</dbReference>
<dbReference type="EC" id="2.5.1.16" evidence="5"/>
<comment type="pathway">
    <text evidence="5">Amine and polyamine biosynthesis; spermidine biosynthesis; spermidine from putrescine: step 1/1.</text>
</comment>
<dbReference type="PANTHER" id="PTHR11558:SF11">
    <property type="entry name" value="SPERMIDINE SYNTHASE"/>
    <property type="match status" value="1"/>
</dbReference>
<feature type="binding site" evidence="5">
    <location>
        <begin position="136"/>
        <end position="137"/>
    </location>
    <ligand>
        <name>S-methyl-5'-thioadenosine</name>
        <dbReference type="ChEBI" id="CHEBI:17509"/>
    </ligand>
</feature>
<evidence type="ECO:0000256" key="4">
    <source>
        <dbReference type="ARBA" id="ARBA00023115"/>
    </source>
</evidence>
<comment type="subunit">
    <text evidence="5">Homodimer or homotetramer.</text>
</comment>
<feature type="binding site" evidence="5">
    <location>
        <position position="85"/>
    </location>
    <ligand>
        <name>spermidine</name>
        <dbReference type="ChEBI" id="CHEBI:57834"/>
    </ligand>
</feature>
<comment type="similarity">
    <text evidence="1 5 7">Belongs to the spermidine/spermine synthase family.</text>
</comment>
<dbReference type="OrthoDB" id="9793120at2"/>
<name>A0A380WAQ2_AFIFE</name>
<evidence type="ECO:0000313" key="11">
    <source>
        <dbReference type="Proteomes" id="UP000254343"/>
    </source>
</evidence>
<gene>
    <name evidence="5 10" type="primary">speE</name>
    <name evidence="10" type="ORF">NCTC12722_02407</name>
</gene>
<feature type="domain" description="PABS" evidence="9">
    <location>
        <begin position="1"/>
        <end position="234"/>
    </location>
</feature>
<sequence length="286" mass="31114">MTVFHETMDQGHAQALTVEKTLYQGRTAYQDVLIFRNETFGNVMALDGVVQLTDLDNHVYHEMMAHVPLTAHGMVKDVLIVGGGDGGVLKEILKHPVDRAVLVEIDPQVIELSKRYFPTVSAGSFEDSRVSVRLEDGLEYVANADRQFDVVIIDSTDPVGPGEALFSDAFYASCRALLRAGGLLVLQSGTPFFRPIELDRICRQLATHFGAAKPFLAPVPTYAHGQLALIAAGPSAIALYPALATLDERFAPLSDKLRYYSPQIHHAAFTLAPALQNSVAVDNAAQ</sequence>
<dbReference type="InterPro" id="IPR035246">
    <property type="entry name" value="Spermidine_synt_N"/>
</dbReference>
<dbReference type="UniPathway" id="UPA00248">
    <property type="reaction ID" value="UER00314"/>
</dbReference>
<accession>A0A380WAQ2</accession>
<feature type="binding site" evidence="5">
    <location>
        <position position="161"/>
    </location>
    <ligand>
        <name>S-methyl-5'-thioadenosine</name>
        <dbReference type="ChEBI" id="CHEBI:17509"/>
    </ligand>
</feature>
<protein>
    <recommendedName>
        <fullName evidence="5">Polyamine aminopropyltransferase</fullName>
    </recommendedName>
    <alternativeName>
        <fullName evidence="5">Putrescine aminopropyltransferase</fullName>
        <shortName evidence="5">PAPT</shortName>
    </alternativeName>
    <alternativeName>
        <fullName evidence="5">Spermidine synthase</fullName>
        <shortName evidence="5">SPDS</shortName>
        <shortName evidence="5">SPDSY</shortName>
        <ecNumber evidence="5">2.5.1.16</ecNumber>
    </alternativeName>
</protein>
<evidence type="ECO:0000256" key="7">
    <source>
        <dbReference type="RuleBase" id="RU003836"/>
    </source>
</evidence>
<keyword evidence="3 5" id="KW-0745">Spermidine biosynthesis</keyword>
<dbReference type="Proteomes" id="UP000254343">
    <property type="component" value="Unassembled WGS sequence"/>
</dbReference>
<feature type="binding site" evidence="5">
    <location>
        <position position="61"/>
    </location>
    <ligand>
        <name>spermidine</name>
        <dbReference type="ChEBI" id="CHEBI:57834"/>
    </ligand>
</feature>
<feature type="binding site" evidence="5">
    <location>
        <position position="30"/>
    </location>
    <ligand>
        <name>S-methyl-5'-thioadenosine</name>
        <dbReference type="ChEBI" id="CHEBI:17509"/>
    </ligand>
</feature>
<dbReference type="PROSITE" id="PS51006">
    <property type="entry name" value="PABS_2"/>
    <property type="match status" value="1"/>
</dbReference>
<evidence type="ECO:0000256" key="3">
    <source>
        <dbReference type="ARBA" id="ARBA00023066"/>
    </source>
</evidence>
<dbReference type="RefSeq" id="WP_002716022.1">
    <property type="nucleotide sequence ID" value="NZ_UFSI01000001.1"/>
</dbReference>
<dbReference type="PROSITE" id="PS01330">
    <property type="entry name" value="PABS_1"/>
    <property type="match status" value="1"/>
</dbReference>
<dbReference type="InterPro" id="IPR037163">
    <property type="entry name" value="Spermidine_synt_N_sf"/>
</dbReference>
<dbReference type="Pfam" id="PF01564">
    <property type="entry name" value="Spermine_synth"/>
    <property type="match status" value="1"/>
</dbReference>
<dbReference type="InterPro" id="IPR030373">
    <property type="entry name" value="PABS_CS"/>
</dbReference>
<keyword evidence="2 5" id="KW-0808">Transferase</keyword>
<feature type="binding site" evidence="5">
    <location>
        <position position="104"/>
    </location>
    <ligand>
        <name>S-methyl-5'-thioadenosine</name>
        <dbReference type="ChEBI" id="CHEBI:17509"/>
    </ligand>
</feature>
<dbReference type="NCBIfam" id="TIGR00417">
    <property type="entry name" value="speE"/>
    <property type="match status" value="1"/>
</dbReference>
<evidence type="ECO:0000256" key="1">
    <source>
        <dbReference type="ARBA" id="ARBA00007867"/>
    </source>
</evidence>
<evidence type="ECO:0000313" key="10">
    <source>
        <dbReference type="EMBL" id="SUU85197.1"/>
    </source>
</evidence>
<dbReference type="GO" id="GO:0008295">
    <property type="term" value="P:spermidine biosynthetic process"/>
    <property type="evidence" value="ECO:0007669"/>
    <property type="project" value="UniProtKB-UniRule"/>
</dbReference>
<comment type="function">
    <text evidence="5">Catalyzes the irreversible transfer of a propylamine group from the amino donor S-adenosylmethioninamine (decarboxy-AdoMet) to putrescine (1,4-diaminobutane) to yield spermidine.</text>
</comment>
<dbReference type="InterPro" id="IPR001045">
    <property type="entry name" value="Spermi_synthase"/>
</dbReference>
<dbReference type="PANTHER" id="PTHR11558">
    <property type="entry name" value="SPERMIDINE/SPERMINE SYNTHASE"/>
    <property type="match status" value="1"/>
</dbReference>
<dbReference type="InterPro" id="IPR029063">
    <property type="entry name" value="SAM-dependent_MTases_sf"/>
</dbReference>
<dbReference type="Pfam" id="PF17284">
    <property type="entry name" value="Spermine_synt_N"/>
    <property type="match status" value="1"/>
</dbReference>
<evidence type="ECO:0000256" key="2">
    <source>
        <dbReference type="ARBA" id="ARBA00022679"/>
    </source>
</evidence>
<dbReference type="GO" id="GO:0005829">
    <property type="term" value="C:cytosol"/>
    <property type="evidence" value="ECO:0007669"/>
    <property type="project" value="TreeGrafter"/>
</dbReference>
<feature type="binding site" evidence="5">
    <location>
        <begin position="154"/>
        <end position="157"/>
    </location>
    <ligand>
        <name>spermidine</name>
        <dbReference type="ChEBI" id="CHEBI:57834"/>
    </ligand>
</feature>
<organism evidence="10 11">
    <name type="scientific">Afipia felis</name>
    <name type="common">Cat scratch disease bacillus</name>
    <dbReference type="NCBI Taxonomy" id="1035"/>
    <lineage>
        <taxon>Bacteria</taxon>
        <taxon>Pseudomonadati</taxon>
        <taxon>Pseudomonadota</taxon>
        <taxon>Alphaproteobacteria</taxon>
        <taxon>Hyphomicrobiales</taxon>
        <taxon>Nitrobacteraceae</taxon>
        <taxon>Afipia</taxon>
    </lineage>
</organism>
<evidence type="ECO:0000256" key="6">
    <source>
        <dbReference type="PROSITE-ProRule" id="PRU00354"/>
    </source>
</evidence>
<dbReference type="CDD" id="cd02440">
    <property type="entry name" value="AdoMet_MTases"/>
    <property type="match status" value="1"/>
</dbReference>
<dbReference type="HAMAP" id="MF_00198">
    <property type="entry name" value="Spermidine_synth"/>
    <property type="match status" value="1"/>
</dbReference>
<reference evidence="10 11" key="1">
    <citation type="submission" date="2018-06" db="EMBL/GenBank/DDBJ databases">
        <authorList>
            <consortium name="Pathogen Informatics"/>
            <person name="Doyle S."/>
        </authorList>
    </citation>
    <scope>NUCLEOTIDE SEQUENCE [LARGE SCALE GENOMIC DNA]</scope>
    <source>
        <strain evidence="10 11">NCTC12722</strain>
    </source>
</reference>
<dbReference type="Gene3D" id="3.40.50.150">
    <property type="entry name" value="Vaccinia Virus protein VP39"/>
    <property type="match status" value="1"/>
</dbReference>
<dbReference type="Gene3D" id="2.30.140.10">
    <property type="entry name" value="Spermidine synthase, tetramerisation domain"/>
    <property type="match status" value="1"/>
</dbReference>
<comment type="catalytic activity">
    <reaction evidence="5 8">
        <text>S-adenosyl 3-(methylsulfanyl)propylamine + putrescine = S-methyl-5'-thioadenosine + spermidine + H(+)</text>
        <dbReference type="Rhea" id="RHEA:12721"/>
        <dbReference type="ChEBI" id="CHEBI:15378"/>
        <dbReference type="ChEBI" id="CHEBI:17509"/>
        <dbReference type="ChEBI" id="CHEBI:57443"/>
        <dbReference type="ChEBI" id="CHEBI:57834"/>
        <dbReference type="ChEBI" id="CHEBI:326268"/>
        <dbReference type="EC" id="2.5.1.16"/>
    </reaction>
</comment>
<dbReference type="GO" id="GO:0004766">
    <property type="term" value="F:spermidine synthase activity"/>
    <property type="evidence" value="ECO:0007669"/>
    <property type="project" value="UniProtKB-UniRule"/>
</dbReference>
<dbReference type="AlphaFoldDB" id="A0A380WAQ2"/>
<evidence type="ECO:0000256" key="8">
    <source>
        <dbReference type="RuleBase" id="RU003837"/>
    </source>
</evidence>
<dbReference type="SUPFAM" id="SSF53335">
    <property type="entry name" value="S-adenosyl-L-methionine-dependent methyltransferases"/>
    <property type="match status" value="1"/>
</dbReference>
<evidence type="ECO:0000259" key="9">
    <source>
        <dbReference type="PROSITE" id="PS51006"/>
    </source>
</evidence>